<evidence type="ECO:0000256" key="1">
    <source>
        <dbReference type="ARBA" id="ARBA00004417"/>
    </source>
</evidence>
<accession>A0ABT5WXG0</accession>
<dbReference type="PROSITE" id="PS00211">
    <property type="entry name" value="ABC_TRANSPORTER_1"/>
    <property type="match status" value="1"/>
</dbReference>
<dbReference type="InterPro" id="IPR017871">
    <property type="entry name" value="ABC_transporter-like_CS"/>
</dbReference>
<keyword evidence="5" id="KW-0067">ATP-binding</keyword>
<dbReference type="SUPFAM" id="SSF52540">
    <property type="entry name" value="P-loop containing nucleoside triphosphate hydrolases"/>
    <property type="match status" value="1"/>
</dbReference>
<dbReference type="CDD" id="cd03257">
    <property type="entry name" value="ABC_NikE_OppD_transporters"/>
    <property type="match status" value="1"/>
</dbReference>
<evidence type="ECO:0000259" key="7">
    <source>
        <dbReference type="PROSITE" id="PS50893"/>
    </source>
</evidence>
<dbReference type="InterPro" id="IPR050319">
    <property type="entry name" value="ABC_transp_ATP-bind"/>
</dbReference>
<dbReference type="RefSeq" id="WP_275230722.1">
    <property type="nucleotide sequence ID" value="NZ_JARESE010000092.1"/>
</dbReference>
<dbReference type="SUPFAM" id="SSF53850">
    <property type="entry name" value="Periplasmic binding protein-like II"/>
    <property type="match status" value="1"/>
</dbReference>
<dbReference type="PROSITE" id="PS50893">
    <property type="entry name" value="ABC_TRANSPORTER_2"/>
    <property type="match status" value="1"/>
</dbReference>
<evidence type="ECO:0000256" key="3">
    <source>
        <dbReference type="ARBA" id="ARBA00022448"/>
    </source>
</evidence>
<dbReference type="Gene3D" id="3.40.190.10">
    <property type="entry name" value="Periplasmic binding protein-like II"/>
    <property type="match status" value="1"/>
</dbReference>
<dbReference type="NCBIfam" id="TIGR01727">
    <property type="entry name" value="oligo_HPY"/>
    <property type="match status" value="1"/>
</dbReference>
<dbReference type="Pfam" id="PF00496">
    <property type="entry name" value="SBP_bac_5"/>
    <property type="match status" value="1"/>
</dbReference>
<dbReference type="Gene3D" id="3.10.105.10">
    <property type="entry name" value="Dipeptide-binding Protein, Domain 3"/>
    <property type="match status" value="1"/>
</dbReference>
<evidence type="ECO:0000256" key="6">
    <source>
        <dbReference type="SAM" id="MobiDB-lite"/>
    </source>
</evidence>
<organism evidence="8 9">
    <name type="scientific">Novosphingobium album</name>
    <name type="common">ex Liu et al. 2023</name>
    <dbReference type="NCBI Taxonomy" id="3031130"/>
    <lineage>
        <taxon>Bacteria</taxon>
        <taxon>Pseudomonadati</taxon>
        <taxon>Pseudomonadota</taxon>
        <taxon>Alphaproteobacteria</taxon>
        <taxon>Sphingomonadales</taxon>
        <taxon>Sphingomonadaceae</taxon>
        <taxon>Novosphingobium</taxon>
    </lineage>
</organism>
<dbReference type="Gene3D" id="3.40.50.300">
    <property type="entry name" value="P-loop containing nucleotide triphosphate hydrolases"/>
    <property type="match status" value="1"/>
</dbReference>
<dbReference type="PANTHER" id="PTHR43776">
    <property type="entry name" value="TRANSPORT ATP-BINDING PROTEIN"/>
    <property type="match status" value="1"/>
</dbReference>
<evidence type="ECO:0000256" key="2">
    <source>
        <dbReference type="ARBA" id="ARBA00005417"/>
    </source>
</evidence>
<reference evidence="8 9" key="1">
    <citation type="submission" date="2023-03" db="EMBL/GenBank/DDBJ databases">
        <title>NovoSphingobium album sp. nov. isolated from polycyclic aromatic hydrocarbons- and heavy-metal polluted soil.</title>
        <authorList>
            <person name="Liu Z."/>
            <person name="Wang K."/>
        </authorList>
    </citation>
    <scope>NUCLEOTIDE SEQUENCE [LARGE SCALE GENOMIC DNA]</scope>
    <source>
        <strain evidence="8 9">H3SJ31-1</strain>
    </source>
</reference>
<keyword evidence="9" id="KW-1185">Reference proteome</keyword>
<feature type="region of interest" description="Disordered" evidence="6">
    <location>
        <begin position="359"/>
        <end position="382"/>
    </location>
</feature>
<comment type="similarity">
    <text evidence="2">Belongs to the ABC transporter superfamily.</text>
</comment>
<dbReference type="InterPro" id="IPR003439">
    <property type="entry name" value="ABC_transporter-like_ATP-bd"/>
</dbReference>
<dbReference type="InterPro" id="IPR027417">
    <property type="entry name" value="P-loop_NTPase"/>
</dbReference>
<protein>
    <submittedName>
        <fullName evidence="8">ABC transporter substrate-binding protein</fullName>
    </submittedName>
</protein>
<comment type="subcellular location">
    <subcellularLocation>
        <location evidence="1">Cell inner membrane</location>
        <topology evidence="1">Peripheral membrane protein</topology>
    </subcellularLocation>
</comment>
<comment type="caution">
    <text evidence="8">The sequence shown here is derived from an EMBL/GenBank/DDBJ whole genome shotgun (WGS) entry which is preliminary data.</text>
</comment>
<dbReference type="Proteomes" id="UP001216253">
    <property type="component" value="Unassembled WGS sequence"/>
</dbReference>
<evidence type="ECO:0000313" key="8">
    <source>
        <dbReference type="EMBL" id="MDE8654601.1"/>
    </source>
</evidence>
<keyword evidence="3" id="KW-0813">Transport</keyword>
<dbReference type="PANTHER" id="PTHR43776:SF7">
    <property type="entry name" value="D,D-DIPEPTIDE TRANSPORT ATP-BINDING PROTEIN DDPF-RELATED"/>
    <property type="match status" value="1"/>
</dbReference>
<gene>
    <name evidence="8" type="ORF">PYV00_23160</name>
</gene>
<evidence type="ECO:0000256" key="5">
    <source>
        <dbReference type="ARBA" id="ARBA00022840"/>
    </source>
</evidence>
<proteinExistence type="inferred from homology"/>
<dbReference type="InterPro" id="IPR013563">
    <property type="entry name" value="Oligopep_ABC_C"/>
</dbReference>
<sequence>MKPALEVWKATVRYAAEGGGLSEAGGNRQREVTIVDGVTFRIQPGTTLGLVGESGSGKTTLAQAILGLVPMADGHVLVNGHVFDSHATSAPRDPWREIRREIGVTFQDAVASLDPRMTLGESIAEPLRVYRVGGRDKRAEVARLMEQVGLSPALRDRYPHQISGGQARRVSVARAIALKPSLLIADEPTAGLDLSVQGELLNLLVRLQTDFGLSSLLITHNLPVARQITDRIAIMYLGRIVEMGPTETIFAAPHHPYTQALIAARGGHAEERPRPLPGEVPSLTRRPDGCEFHTRCIHAQPRCRVEAPAEPPVGAEHQVRCHYPLADEHRLVAQGAGRKPLEEALPTSSRLGQAVPAMTCETDSTRSAGGHAQKPPGNTPTRISRRQLMTVLAGGAIAAGGAVTLGRQRTRDTVGNGVPVADHKVLRIQNDGDIMCLDPANRGGWYDQVVTNAIFSGLCQFDGGEGWTWSKDAAQTIRQIDDVTIAFELRPGLQWTDGYGEVTAEDVKYSYERFADPRVQAIFKDDWAALDKVEVTGRYSGVIRLKRPYPPLFSSTLPETSGLIVCKAAVEKAGGRIRMDPLATCGPYRLEKWEPRKEVTLVRHEGWPGDRPYYDEIRLVAIDEERVAHVAFDAGDLDMTKIEPGDIAPLREENDPDVNLIVKPALAYTFIGMNVEHEKLRDIRVRRAIQQAIDPQRVVDATFGPDLVDRAYGLVPPSLPGSRRRLLYPYDPARAKRLLSEAGAENLELTLTFSHDVAYATAAQAIQAQLAEVGIRLRLDQGDAAAQAAQQQDTAGGSWRTVEAYMITNTTTPDPSWVTAWYTCDQIGKWNWARACSPKWDALNDAAIAETNPSKRAAMYVRLQDMLEETGAYVFLYHGVNAWVTRKNLAGSWTSDGRIAILKDIRSISPEGNV</sequence>
<evidence type="ECO:0000313" key="9">
    <source>
        <dbReference type="Proteomes" id="UP001216253"/>
    </source>
</evidence>
<evidence type="ECO:0000256" key="4">
    <source>
        <dbReference type="ARBA" id="ARBA00022741"/>
    </source>
</evidence>
<feature type="domain" description="ABC transporter" evidence="7">
    <location>
        <begin position="16"/>
        <end position="262"/>
    </location>
</feature>
<dbReference type="EMBL" id="JARESE010000092">
    <property type="protein sequence ID" value="MDE8654601.1"/>
    <property type="molecule type" value="Genomic_DNA"/>
</dbReference>
<dbReference type="SMART" id="SM00382">
    <property type="entry name" value="AAA"/>
    <property type="match status" value="1"/>
</dbReference>
<dbReference type="InterPro" id="IPR000914">
    <property type="entry name" value="SBP_5_dom"/>
</dbReference>
<dbReference type="Pfam" id="PF00005">
    <property type="entry name" value="ABC_tran"/>
    <property type="match status" value="1"/>
</dbReference>
<keyword evidence="4" id="KW-0547">Nucleotide-binding</keyword>
<dbReference type="Pfam" id="PF08352">
    <property type="entry name" value="oligo_HPY"/>
    <property type="match status" value="1"/>
</dbReference>
<dbReference type="InterPro" id="IPR003593">
    <property type="entry name" value="AAA+_ATPase"/>
</dbReference>
<dbReference type="Gene3D" id="3.90.76.10">
    <property type="entry name" value="Dipeptide-binding Protein, Domain 1"/>
    <property type="match status" value="1"/>
</dbReference>
<name>A0ABT5WXG0_9SPHN</name>